<dbReference type="InterPro" id="IPR001128">
    <property type="entry name" value="Cyt_P450"/>
</dbReference>
<dbReference type="Proteomes" id="UP000244855">
    <property type="component" value="Unassembled WGS sequence"/>
</dbReference>
<organism evidence="8 9">
    <name type="scientific">Periconia macrospinosa</name>
    <dbReference type="NCBI Taxonomy" id="97972"/>
    <lineage>
        <taxon>Eukaryota</taxon>
        <taxon>Fungi</taxon>
        <taxon>Dikarya</taxon>
        <taxon>Ascomycota</taxon>
        <taxon>Pezizomycotina</taxon>
        <taxon>Dothideomycetes</taxon>
        <taxon>Pleosporomycetidae</taxon>
        <taxon>Pleosporales</taxon>
        <taxon>Massarineae</taxon>
        <taxon>Periconiaceae</taxon>
        <taxon>Periconia</taxon>
    </lineage>
</organism>
<keyword evidence="7" id="KW-0732">Signal</keyword>
<dbReference type="Gene3D" id="1.10.630.10">
    <property type="entry name" value="Cytochrome P450"/>
    <property type="match status" value="2"/>
</dbReference>
<dbReference type="GO" id="GO:0016705">
    <property type="term" value="F:oxidoreductase activity, acting on paired donors, with incorporation or reduction of molecular oxygen"/>
    <property type="evidence" value="ECO:0007669"/>
    <property type="project" value="InterPro"/>
</dbReference>
<keyword evidence="6" id="KW-0349">Heme</keyword>
<feature type="binding site" description="axial binding residue" evidence="6">
    <location>
        <position position="336"/>
    </location>
    <ligand>
        <name>heme</name>
        <dbReference type="ChEBI" id="CHEBI:30413"/>
    </ligand>
    <ligandPart>
        <name>Fe</name>
        <dbReference type="ChEBI" id="CHEBI:18248"/>
    </ligandPart>
</feature>
<dbReference type="PANTHER" id="PTHR46300">
    <property type="entry name" value="P450, PUTATIVE (EUROFUNG)-RELATED-RELATED"/>
    <property type="match status" value="1"/>
</dbReference>
<dbReference type="OrthoDB" id="1055148at2759"/>
<dbReference type="GO" id="GO:0020037">
    <property type="term" value="F:heme binding"/>
    <property type="evidence" value="ECO:0007669"/>
    <property type="project" value="InterPro"/>
</dbReference>
<sequence>MITIDAGFLLACRFLLLGSRKCYDIGQRPRNYPPGPPTLPLIGNLHQIPSEKRHLQFQKWALEYGPIYSLILGTKVIIVLNSDVAFKELVDRRGAVYSSRPEAILFIWPARRILSVSAARTYGPYQDLEKKAMLLGFLKDSGNFITTAALLDLVPALRTLPELILPIKREGKKIMVENNFPAYIGGSLLQAGSETTAAILFGLVQAITIFPDVAKAAQAELDCVCGDRMPDLNDFPNLPYIRACAKESLRWMPGFMLGIPHSVTQDNVYIGYHIPKGSTIIMNVWAVHNDIQRHPHPRRFDPVRYINDHQTSIDAANNPDATKRDHFVFGAGRRRCQGMHIANQSIFLAISPVDQETSKEIIPDINDMADGIMMRPKPVPAHIRPRSASKAEYIKQE</sequence>
<keyword evidence="5" id="KW-0503">Monooxygenase</keyword>
<dbReference type="AlphaFoldDB" id="A0A2V1DIJ9"/>
<evidence type="ECO:0000256" key="4">
    <source>
        <dbReference type="ARBA" id="ARBA00023004"/>
    </source>
</evidence>
<protein>
    <submittedName>
        <fullName evidence="8">Cytochrome P450</fullName>
    </submittedName>
</protein>
<dbReference type="EMBL" id="KZ805436">
    <property type="protein sequence ID" value="PVH97443.1"/>
    <property type="molecule type" value="Genomic_DNA"/>
</dbReference>
<keyword evidence="4 6" id="KW-0408">Iron</keyword>
<evidence type="ECO:0000313" key="8">
    <source>
        <dbReference type="EMBL" id="PVH97443.1"/>
    </source>
</evidence>
<dbReference type="InterPro" id="IPR002401">
    <property type="entry name" value="Cyt_P450_E_grp-I"/>
</dbReference>
<evidence type="ECO:0000256" key="3">
    <source>
        <dbReference type="ARBA" id="ARBA00023002"/>
    </source>
</evidence>
<keyword evidence="9" id="KW-1185">Reference proteome</keyword>
<dbReference type="InterPro" id="IPR050364">
    <property type="entry name" value="Cytochrome_P450_fung"/>
</dbReference>
<evidence type="ECO:0000256" key="2">
    <source>
        <dbReference type="ARBA" id="ARBA00022723"/>
    </source>
</evidence>
<dbReference type="PRINTS" id="PR00463">
    <property type="entry name" value="EP450I"/>
</dbReference>
<gene>
    <name evidence="8" type="ORF">DM02DRAFT_685043</name>
</gene>
<reference evidence="8 9" key="1">
    <citation type="journal article" date="2018" name="Sci. Rep.">
        <title>Comparative genomics provides insights into the lifestyle and reveals functional heterogeneity of dark septate endophytic fungi.</title>
        <authorList>
            <person name="Knapp D.G."/>
            <person name="Nemeth J.B."/>
            <person name="Barry K."/>
            <person name="Hainaut M."/>
            <person name="Henrissat B."/>
            <person name="Johnson J."/>
            <person name="Kuo A."/>
            <person name="Lim J.H.P."/>
            <person name="Lipzen A."/>
            <person name="Nolan M."/>
            <person name="Ohm R.A."/>
            <person name="Tamas L."/>
            <person name="Grigoriev I.V."/>
            <person name="Spatafora J.W."/>
            <person name="Nagy L.G."/>
            <person name="Kovacs G.M."/>
        </authorList>
    </citation>
    <scope>NUCLEOTIDE SEQUENCE [LARGE SCALE GENOMIC DNA]</scope>
    <source>
        <strain evidence="8 9">DSE2036</strain>
    </source>
</reference>
<keyword evidence="3" id="KW-0560">Oxidoreductase</keyword>
<dbReference type="SUPFAM" id="SSF48264">
    <property type="entry name" value="Cytochrome P450"/>
    <property type="match status" value="1"/>
</dbReference>
<name>A0A2V1DIJ9_9PLEO</name>
<accession>A0A2V1DIJ9</accession>
<dbReference type="PANTHER" id="PTHR46300:SF2">
    <property type="entry name" value="CYTOCHROME P450 MONOOXYGENASE ALNH-RELATED"/>
    <property type="match status" value="1"/>
</dbReference>
<evidence type="ECO:0000256" key="7">
    <source>
        <dbReference type="SAM" id="SignalP"/>
    </source>
</evidence>
<feature type="signal peptide" evidence="7">
    <location>
        <begin position="1"/>
        <end position="19"/>
    </location>
</feature>
<evidence type="ECO:0000256" key="6">
    <source>
        <dbReference type="PIRSR" id="PIRSR602401-1"/>
    </source>
</evidence>
<dbReference type="GO" id="GO:0005506">
    <property type="term" value="F:iron ion binding"/>
    <property type="evidence" value="ECO:0007669"/>
    <property type="project" value="InterPro"/>
</dbReference>
<dbReference type="InterPro" id="IPR036396">
    <property type="entry name" value="Cyt_P450_sf"/>
</dbReference>
<dbReference type="GO" id="GO:0004497">
    <property type="term" value="F:monooxygenase activity"/>
    <property type="evidence" value="ECO:0007669"/>
    <property type="project" value="UniProtKB-KW"/>
</dbReference>
<evidence type="ECO:0000256" key="1">
    <source>
        <dbReference type="ARBA" id="ARBA00010617"/>
    </source>
</evidence>
<evidence type="ECO:0000256" key="5">
    <source>
        <dbReference type="ARBA" id="ARBA00023033"/>
    </source>
</evidence>
<feature type="chain" id="PRO_5016079732" evidence="7">
    <location>
        <begin position="20"/>
        <end position="397"/>
    </location>
</feature>
<dbReference type="Pfam" id="PF00067">
    <property type="entry name" value="p450"/>
    <property type="match status" value="2"/>
</dbReference>
<evidence type="ECO:0000313" key="9">
    <source>
        <dbReference type="Proteomes" id="UP000244855"/>
    </source>
</evidence>
<comment type="cofactor">
    <cofactor evidence="6">
        <name>heme</name>
        <dbReference type="ChEBI" id="CHEBI:30413"/>
    </cofactor>
</comment>
<dbReference type="STRING" id="97972.A0A2V1DIJ9"/>
<proteinExistence type="inferred from homology"/>
<keyword evidence="2 6" id="KW-0479">Metal-binding</keyword>
<comment type="similarity">
    <text evidence="1">Belongs to the cytochrome P450 family.</text>
</comment>